<protein>
    <submittedName>
        <fullName evidence="2">Uncharacterized protein</fullName>
    </submittedName>
</protein>
<dbReference type="EMBL" id="BTGU01000003">
    <property type="protein sequence ID" value="GMN31995.1"/>
    <property type="molecule type" value="Genomic_DNA"/>
</dbReference>
<dbReference type="AlphaFoldDB" id="A0AA87ZHM4"/>
<feature type="compositionally biased region" description="Low complexity" evidence="1">
    <location>
        <begin position="70"/>
        <end position="83"/>
    </location>
</feature>
<gene>
    <name evidence="2" type="ORF">TIFTF001_003489</name>
</gene>
<reference evidence="2" key="1">
    <citation type="submission" date="2023-07" db="EMBL/GenBank/DDBJ databases">
        <title>draft genome sequence of fig (Ficus carica).</title>
        <authorList>
            <person name="Takahashi T."/>
            <person name="Nishimura K."/>
        </authorList>
    </citation>
    <scope>NUCLEOTIDE SEQUENCE</scope>
</reference>
<feature type="region of interest" description="Disordered" evidence="1">
    <location>
        <begin position="52"/>
        <end position="83"/>
    </location>
</feature>
<proteinExistence type="predicted"/>
<evidence type="ECO:0000256" key="1">
    <source>
        <dbReference type="SAM" id="MobiDB-lite"/>
    </source>
</evidence>
<evidence type="ECO:0000313" key="3">
    <source>
        <dbReference type="Proteomes" id="UP001187192"/>
    </source>
</evidence>
<keyword evidence="3" id="KW-1185">Reference proteome</keyword>
<dbReference type="Proteomes" id="UP001187192">
    <property type="component" value="Unassembled WGS sequence"/>
</dbReference>
<accession>A0AA87ZHM4</accession>
<comment type="caution">
    <text evidence="2">The sequence shown here is derived from an EMBL/GenBank/DDBJ whole genome shotgun (WGS) entry which is preliminary data.</text>
</comment>
<name>A0AA87ZHM4_FICCA</name>
<organism evidence="2 3">
    <name type="scientific">Ficus carica</name>
    <name type="common">Common fig</name>
    <dbReference type="NCBI Taxonomy" id="3494"/>
    <lineage>
        <taxon>Eukaryota</taxon>
        <taxon>Viridiplantae</taxon>
        <taxon>Streptophyta</taxon>
        <taxon>Embryophyta</taxon>
        <taxon>Tracheophyta</taxon>
        <taxon>Spermatophyta</taxon>
        <taxon>Magnoliopsida</taxon>
        <taxon>eudicotyledons</taxon>
        <taxon>Gunneridae</taxon>
        <taxon>Pentapetalae</taxon>
        <taxon>rosids</taxon>
        <taxon>fabids</taxon>
        <taxon>Rosales</taxon>
        <taxon>Moraceae</taxon>
        <taxon>Ficeae</taxon>
        <taxon>Ficus</taxon>
    </lineage>
</organism>
<sequence>MSSDLFIFDGSFYQYSSSPEVVSSEAELFFNDHEFSSPFSDSAIDILQALSDPIPQHPQNPLDQEPQISPPSQQLQSLNLHHPNLPNGFGNSHGFDAFQVKSEECQVGFQNNSSCYYNNYNNNNYNNDNSDRYQVVPFGPHSYTSGVENVTKFMQRSSSSSGFLYSSPGHAYVADSHATTSLVRLPRLLVPPEMKTKTTSG</sequence>
<evidence type="ECO:0000313" key="2">
    <source>
        <dbReference type="EMBL" id="GMN31995.1"/>
    </source>
</evidence>